<evidence type="ECO:0000259" key="1">
    <source>
        <dbReference type="SMART" id="SM01155"/>
    </source>
</evidence>
<reference evidence="2 3" key="1">
    <citation type="submission" date="2023-11" db="EMBL/GenBank/DDBJ databases">
        <title>Dfirmibasis_genome.</title>
        <authorList>
            <person name="Edelbroek B."/>
            <person name="Kjellin J."/>
            <person name="Jerlstrom-Hultqvist J."/>
            <person name="Soderbom F."/>
        </authorList>
    </citation>
    <scope>NUCLEOTIDE SEQUENCE [LARGE SCALE GENOMIC DNA]</scope>
    <source>
        <strain evidence="2 3">TNS-C-14</strain>
    </source>
</reference>
<dbReference type="InterPro" id="IPR013177">
    <property type="entry name" value="Ribosomal_mS38_C"/>
</dbReference>
<name>A0AAN7TYK1_9MYCE</name>
<keyword evidence="3" id="KW-1185">Reference proteome</keyword>
<dbReference type="EMBL" id="JAVFKY010000004">
    <property type="protein sequence ID" value="KAK5578068.1"/>
    <property type="molecule type" value="Genomic_DNA"/>
</dbReference>
<dbReference type="SMART" id="SM01155">
    <property type="entry name" value="DUF1713"/>
    <property type="match status" value="1"/>
</dbReference>
<dbReference type="AlphaFoldDB" id="A0AAN7TYK1"/>
<organism evidence="2 3">
    <name type="scientific">Dictyostelium firmibasis</name>
    <dbReference type="NCBI Taxonomy" id="79012"/>
    <lineage>
        <taxon>Eukaryota</taxon>
        <taxon>Amoebozoa</taxon>
        <taxon>Evosea</taxon>
        <taxon>Eumycetozoa</taxon>
        <taxon>Dictyostelia</taxon>
        <taxon>Dictyosteliales</taxon>
        <taxon>Dictyosteliaceae</taxon>
        <taxon>Dictyostelium</taxon>
    </lineage>
</organism>
<protein>
    <recommendedName>
        <fullName evidence="1">Ribosomal protein mS38 C-terminal domain-containing protein</fullName>
    </recommendedName>
</protein>
<gene>
    <name evidence="2" type="ORF">RB653_003020</name>
</gene>
<dbReference type="Pfam" id="PF08213">
    <property type="entry name" value="COX24_C"/>
    <property type="match status" value="1"/>
</dbReference>
<evidence type="ECO:0000313" key="2">
    <source>
        <dbReference type="EMBL" id="KAK5578068.1"/>
    </source>
</evidence>
<comment type="caution">
    <text evidence="2">The sequence shown here is derived from an EMBL/GenBank/DDBJ whole genome shotgun (WGS) entry which is preliminary data.</text>
</comment>
<accession>A0AAN7TYK1</accession>
<sequence length="134" mass="15335">MFKNILNKSNTLFKQCSIVVNNRSFSNLSTGSSTSNGFSNLINKQYRFNLDGSLKSTSTISFKNILSNESEIKPILLIGDLNIGEINEDINKKVEEETLEVSSVLIKRRKMMSKHKQRKLRKRTRALKKRLGKI</sequence>
<dbReference type="Proteomes" id="UP001344447">
    <property type="component" value="Unassembled WGS sequence"/>
</dbReference>
<evidence type="ECO:0000313" key="3">
    <source>
        <dbReference type="Proteomes" id="UP001344447"/>
    </source>
</evidence>
<proteinExistence type="predicted"/>
<feature type="domain" description="Ribosomal protein mS38 C-terminal" evidence="1">
    <location>
        <begin position="100"/>
        <end position="133"/>
    </location>
</feature>